<evidence type="ECO:0000256" key="13">
    <source>
        <dbReference type="ARBA" id="ARBA00023180"/>
    </source>
</evidence>
<dbReference type="HOGENOM" id="CLU_002555_3_0_1"/>
<dbReference type="PRINTS" id="PR00074">
    <property type="entry name" value="LYSYLOXIDASE"/>
</dbReference>
<dbReference type="EnsemblMetazoa" id="SMAR000812-RA">
    <property type="protein sequence ID" value="SMAR000812-PA"/>
    <property type="gene ID" value="SMAR000812"/>
</dbReference>
<dbReference type="eggNOG" id="ENOG502QSX8">
    <property type="taxonomic scope" value="Eukaryota"/>
</dbReference>
<keyword evidence="20" id="KW-1185">Reference proteome</keyword>
<evidence type="ECO:0000256" key="2">
    <source>
        <dbReference type="ARBA" id="ARBA00004239"/>
    </source>
</evidence>
<feature type="disulfide bond" evidence="16">
    <location>
        <begin position="100"/>
        <end position="164"/>
    </location>
</feature>
<feature type="signal peptide" evidence="17">
    <location>
        <begin position="1"/>
        <end position="20"/>
    </location>
</feature>
<dbReference type="InterPro" id="IPR001695">
    <property type="entry name" value="Lysyl_oxidase"/>
</dbReference>
<evidence type="ECO:0000256" key="8">
    <source>
        <dbReference type="ARBA" id="ARBA00022737"/>
    </source>
</evidence>
<dbReference type="PROSITE" id="PS00926">
    <property type="entry name" value="LYSYL_OXIDASE"/>
    <property type="match status" value="1"/>
</dbReference>
<evidence type="ECO:0000256" key="9">
    <source>
        <dbReference type="ARBA" id="ARBA00022772"/>
    </source>
</evidence>
<reference evidence="19" key="2">
    <citation type="submission" date="2015-02" db="UniProtKB">
        <authorList>
            <consortium name="EnsemblMetazoa"/>
        </authorList>
    </citation>
    <scope>IDENTIFICATION</scope>
</reference>
<dbReference type="FunFam" id="3.10.250.10:FF:000001">
    <property type="entry name" value="Lysyl oxidase 4 isoform X1"/>
    <property type="match status" value="1"/>
</dbReference>
<keyword evidence="10" id="KW-0560">Oxidoreductase</keyword>
<feature type="disulfide bond" evidence="16">
    <location>
        <begin position="261"/>
        <end position="325"/>
    </location>
</feature>
<dbReference type="EMBL" id="JH430212">
    <property type="status" value="NOT_ANNOTATED_CDS"/>
    <property type="molecule type" value="Genomic_DNA"/>
</dbReference>
<evidence type="ECO:0000256" key="11">
    <source>
        <dbReference type="ARBA" id="ARBA00023008"/>
    </source>
</evidence>
<evidence type="ECO:0000256" key="4">
    <source>
        <dbReference type="ARBA" id="ARBA00022477"/>
    </source>
</evidence>
<proteinExistence type="inferred from homology"/>
<keyword evidence="11" id="KW-0186">Copper</keyword>
<evidence type="ECO:0000256" key="10">
    <source>
        <dbReference type="ARBA" id="ARBA00023002"/>
    </source>
</evidence>
<keyword evidence="7 17" id="KW-0732">Signal</keyword>
<feature type="chain" id="PRO_5004589821" description="protein-lysine 6-oxidase" evidence="17">
    <location>
        <begin position="21"/>
        <end position="550"/>
    </location>
</feature>
<dbReference type="PROSITE" id="PS50287">
    <property type="entry name" value="SRCR_2"/>
    <property type="match status" value="2"/>
</dbReference>
<dbReference type="GO" id="GO:0005507">
    <property type="term" value="F:copper ion binding"/>
    <property type="evidence" value="ECO:0007669"/>
    <property type="project" value="InterPro"/>
</dbReference>
<evidence type="ECO:0000259" key="18">
    <source>
        <dbReference type="PROSITE" id="PS50287"/>
    </source>
</evidence>
<sequence>MTHTVCSLLLLATLTLFAGSIRNDFQDDFRLTNALNALDTAIANFSTTSSTPASPVQENELRTSRLRPRYSEGTLRLVGGRGVHEGNVEIFHIGRWGAICDDEWDIREATVICRQLGFTRAHQVTENSQFGLSRKRVWMDNVYCNGDERNITDCRFDGWGAHDCTQREGAGVVCFEPRLHETTTTTTTTEMPTTILENDTLTNNTGNNTQQQMMMRDSNAAKVSIRAVMTGPMQVRLMGGRVREEGRVEVRFGDGSWGLVCGDGWGMLEANVVCKMLGLGYAQAPVQSNFFGGLHLGMILSGVKCSGREISLADCLHDQMGWAYCPGRAENIAGVMCTDIAPDLILDYQEIERSAYLEDRQLFFLQCAMEENCMAKSAYPQNREIYGWQLEVRRLLRFTAKSKNIGTADFRPVIPKEMWQWHHCHLHYHSMEVFAHFDIIDGRGKRVAEGHKASFCLEDNQCDMGIQPKYACANYGDQGISVGCTDTYLHNVDCQWIDITDVAPGYYFLKISINPEFKIPEMSYENNAALCSLYYNSLSIHVWNCTMMRP</sequence>
<dbReference type="SMART" id="SM00202">
    <property type="entry name" value="SR"/>
    <property type="match status" value="2"/>
</dbReference>
<dbReference type="Proteomes" id="UP000014500">
    <property type="component" value="Unassembled WGS sequence"/>
</dbReference>
<dbReference type="GO" id="GO:0005615">
    <property type="term" value="C:extracellular space"/>
    <property type="evidence" value="ECO:0007669"/>
    <property type="project" value="TreeGrafter"/>
</dbReference>
<dbReference type="STRING" id="126957.T1IIV9"/>
<dbReference type="SUPFAM" id="SSF56487">
    <property type="entry name" value="SRCR-like"/>
    <property type="match status" value="2"/>
</dbReference>
<feature type="disulfide bond" evidence="16">
    <location>
        <begin position="305"/>
        <end position="315"/>
    </location>
</feature>
<evidence type="ECO:0000256" key="3">
    <source>
        <dbReference type="ARBA" id="ARBA00007492"/>
    </source>
</evidence>
<feature type="domain" description="SRCR" evidence="18">
    <location>
        <begin position="75"/>
        <end position="175"/>
    </location>
</feature>
<dbReference type="PANTHER" id="PTHR45817">
    <property type="entry name" value="LYSYL OXIDASE-LIKE-RELATED"/>
    <property type="match status" value="1"/>
</dbReference>
<dbReference type="Pfam" id="PF00530">
    <property type="entry name" value="SRCR"/>
    <property type="match status" value="2"/>
</dbReference>
<dbReference type="PRINTS" id="PR00258">
    <property type="entry name" value="SPERACTRCPTR"/>
</dbReference>
<organism evidence="19 20">
    <name type="scientific">Strigamia maritima</name>
    <name type="common">European centipede</name>
    <name type="synonym">Geophilus maritimus</name>
    <dbReference type="NCBI Taxonomy" id="126957"/>
    <lineage>
        <taxon>Eukaryota</taxon>
        <taxon>Metazoa</taxon>
        <taxon>Ecdysozoa</taxon>
        <taxon>Arthropoda</taxon>
        <taxon>Myriapoda</taxon>
        <taxon>Chilopoda</taxon>
        <taxon>Pleurostigmophora</taxon>
        <taxon>Geophilomorpha</taxon>
        <taxon>Linotaeniidae</taxon>
        <taxon>Strigamia</taxon>
    </lineage>
</organism>
<dbReference type="EC" id="1.4.3.13" evidence="14"/>
<keyword evidence="8" id="KW-0677">Repeat</keyword>
<keyword evidence="9" id="KW-0801">TPQ</keyword>
<keyword evidence="4" id="KW-0886">LTQ</keyword>
<accession>T1IIV9</accession>
<evidence type="ECO:0000256" key="16">
    <source>
        <dbReference type="PROSITE-ProRule" id="PRU00196"/>
    </source>
</evidence>
<evidence type="ECO:0000256" key="7">
    <source>
        <dbReference type="ARBA" id="ARBA00022729"/>
    </source>
</evidence>
<evidence type="ECO:0000256" key="15">
    <source>
        <dbReference type="ARBA" id="ARBA00047861"/>
    </source>
</evidence>
<dbReference type="Pfam" id="PF01186">
    <property type="entry name" value="Lysyl_oxidase"/>
    <property type="match status" value="1"/>
</dbReference>
<keyword evidence="5" id="KW-0964">Secreted</keyword>
<reference evidence="20" key="1">
    <citation type="submission" date="2011-05" db="EMBL/GenBank/DDBJ databases">
        <authorList>
            <person name="Richards S.R."/>
            <person name="Qu J."/>
            <person name="Jiang H."/>
            <person name="Jhangiani S.N."/>
            <person name="Agravi P."/>
            <person name="Goodspeed R."/>
            <person name="Gross S."/>
            <person name="Mandapat C."/>
            <person name="Jackson L."/>
            <person name="Mathew T."/>
            <person name="Pu L."/>
            <person name="Thornton R."/>
            <person name="Saada N."/>
            <person name="Wilczek-Boney K.B."/>
            <person name="Lee S."/>
            <person name="Kovar C."/>
            <person name="Wu Y."/>
            <person name="Scherer S.E."/>
            <person name="Worley K.C."/>
            <person name="Muzny D.M."/>
            <person name="Gibbs R."/>
        </authorList>
    </citation>
    <scope>NUCLEOTIDE SEQUENCE</scope>
    <source>
        <strain evidence="20">Brora</strain>
    </source>
</reference>
<feature type="domain" description="SRCR" evidence="18">
    <location>
        <begin position="235"/>
        <end position="338"/>
    </location>
</feature>
<protein>
    <recommendedName>
        <fullName evidence="14">protein-lysine 6-oxidase</fullName>
        <ecNumber evidence="14">1.4.3.13</ecNumber>
    </recommendedName>
</protein>
<comment type="catalytic activity">
    <reaction evidence="15">
        <text>L-lysyl-[protein] + O2 + H2O = (S)-2-amino-6-oxohexanoyl-[protein] + H2O2 + NH4(+)</text>
        <dbReference type="Rhea" id="RHEA:24544"/>
        <dbReference type="Rhea" id="RHEA-COMP:9752"/>
        <dbReference type="Rhea" id="RHEA-COMP:12448"/>
        <dbReference type="ChEBI" id="CHEBI:15377"/>
        <dbReference type="ChEBI" id="CHEBI:15379"/>
        <dbReference type="ChEBI" id="CHEBI:16240"/>
        <dbReference type="ChEBI" id="CHEBI:28938"/>
        <dbReference type="ChEBI" id="CHEBI:29969"/>
        <dbReference type="ChEBI" id="CHEBI:131803"/>
        <dbReference type="EC" id="1.4.3.13"/>
    </reaction>
</comment>
<comment type="subcellular location">
    <subcellularLocation>
        <location evidence="2">Secreted</location>
        <location evidence="2">Extracellular space</location>
    </subcellularLocation>
</comment>
<name>T1IIV9_STRMM</name>
<feature type="disulfide bond" evidence="16">
    <location>
        <begin position="113"/>
        <end position="174"/>
    </location>
</feature>
<comment type="cofactor">
    <cofactor evidence="1">
        <name>Cu cation</name>
        <dbReference type="ChEBI" id="CHEBI:23378"/>
    </cofactor>
</comment>
<dbReference type="GO" id="GO:0016020">
    <property type="term" value="C:membrane"/>
    <property type="evidence" value="ECO:0007669"/>
    <property type="project" value="InterPro"/>
</dbReference>
<dbReference type="AlphaFoldDB" id="T1IIV9"/>
<evidence type="ECO:0000256" key="6">
    <source>
        <dbReference type="ARBA" id="ARBA00022723"/>
    </source>
</evidence>
<dbReference type="PANTHER" id="PTHR45817:SF4">
    <property type="entry name" value="LYSYL OXIDASE-LIKE-RELATED"/>
    <property type="match status" value="1"/>
</dbReference>
<evidence type="ECO:0000256" key="17">
    <source>
        <dbReference type="SAM" id="SignalP"/>
    </source>
</evidence>
<evidence type="ECO:0000313" key="20">
    <source>
        <dbReference type="Proteomes" id="UP000014500"/>
    </source>
</evidence>
<dbReference type="FunFam" id="3.10.250.10:FF:000008">
    <property type="entry name" value="Lysyl oxidase homolog 2"/>
    <property type="match status" value="1"/>
</dbReference>
<feature type="disulfide bond" evidence="16">
    <location>
        <begin position="144"/>
        <end position="154"/>
    </location>
</feature>
<evidence type="ECO:0000313" key="19">
    <source>
        <dbReference type="EnsemblMetazoa" id="SMAR000812-PA"/>
    </source>
</evidence>
<keyword evidence="6" id="KW-0479">Metal-binding</keyword>
<dbReference type="InterPro" id="IPR019828">
    <property type="entry name" value="Lysyl_oxidase_CS"/>
</dbReference>
<evidence type="ECO:0000256" key="14">
    <source>
        <dbReference type="ARBA" id="ARBA00038869"/>
    </source>
</evidence>
<evidence type="ECO:0000256" key="12">
    <source>
        <dbReference type="ARBA" id="ARBA00023157"/>
    </source>
</evidence>
<keyword evidence="13" id="KW-0325">Glycoprotein</keyword>
<dbReference type="InterPro" id="IPR050912">
    <property type="entry name" value="LOX-like_protein"/>
</dbReference>
<dbReference type="GO" id="GO:0004720">
    <property type="term" value="F:protein-lysine 6-oxidase activity"/>
    <property type="evidence" value="ECO:0007669"/>
    <property type="project" value="UniProtKB-EC"/>
</dbReference>
<dbReference type="PROSITE" id="PS00420">
    <property type="entry name" value="SRCR_1"/>
    <property type="match status" value="1"/>
</dbReference>
<dbReference type="PhylomeDB" id="T1IIV9"/>
<evidence type="ECO:0000256" key="1">
    <source>
        <dbReference type="ARBA" id="ARBA00001935"/>
    </source>
</evidence>
<dbReference type="Gene3D" id="3.10.250.10">
    <property type="entry name" value="SRCR-like domain"/>
    <property type="match status" value="2"/>
</dbReference>
<comment type="caution">
    <text evidence="16">Lacks conserved residue(s) required for the propagation of feature annotation.</text>
</comment>
<dbReference type="InterPro" id="IPR036772">
    <property type="entry name" value="SRCR-like_dom_sf"/>
</dbReference>
<dbReference type="OMA" id="HMCHMHF"/>
<dbReference type="InterPro" id="IPR001190">
    <property type="entry name" value="SRCR"/>
</dbReference>
<comment type="similarity">
    <text evidence="3">Belongs to the lysyl oxidase family.</text>
</comment>
<keyword evidence="12 16" id="KW-1015">Disulfide bond</keyword>
<evidence type="ECO:0000256" key="5">
    <source>
        <dbReference type="ARBA" id="ARBA00022525"/>
    </source>
</evidence>